<protein>
    <submittedName>
        <fullName evidence="1">Uncharacterized protein</fullName>
    </submittedName>
</protein>
<comment type="caution">
    <text evidence="1">The sequence shown here is derived from an EMBL/GenBank/DDBJ whole genome shotgun (WGS) entry which is preliminary data.</text>
</comment>
<dbReference type="EMBL" id="RRYP01007232">
    <property type="protein sequence ID" value="TNV80649.1"/>
    <property type="molecule type" value="Genomic_DNA"/>
</dbReference>
<organism evidence="1 2">
    <name type="scientific">Halteria grandinella</name>
    <dbReference type="NCBI Taxonomy" id="5974"/>
    <lineage>
        <taxon>Eukaryota</taxon>
        <taxon>Sar</taxon>
        <taxon>Alveolata</taxon>
        <taxon>Ciliophora</taxon>
        <taxon>Intramacronucleata</taxon>
        <taxon>Spirotrichea</taxon>
        <taxon>Stichotrichia</taxon>
        <taxon>Sporadotrichida</taxon>
        <taxon>Halteriidae</taxon>
        <taxon>Halteria</taxon>
    </lineage>
</organism>
<dbReference type="Proteomes" id="UP000785679">
    <property type="component" value="Unassembled WGS sequence"/>
</dbReference>
<accession>A0A8J8NUX2</accession>
<proteinExistence type="predicted"/>
<reference evidence="1" key="1">
    <citation type="submission" date="2019-06" db="EMBL/GenBank/DDBJ databases">
        <authorList>
            <person name="Zheng W."/>
        </authorList>
    </citation>
    <scope>NUCLEOTIDE SEQUENCE</scope>
    <source>
        <strain evidence="1">QDHG01</strain>
    </source>
</reference>
<dbReference type="AlphaFoldDB" id="A0A8J8NUX2"/>
<keyword evidence="2" id="KW-1185">Reference proteome</keyword>
<evidence type="ECO:0000313" key="1">
    <source>
        <dbReference type="EMBL" id="TNV80649.1"/>
    </source>
</evidence>
<gene>
    <name evidence="1" type="ORF">FGO68_gene14137</name>
</gene>
<sequence>MISVLRGPWKEHIPKCHLNELSLRTWALQHVPLRERDRSIGNHHINSIITSIHRASVREIEISDPKLMMTPPTNQDQWQLQSLSTLQGIIIDSSGNQSSGFGRGSSIYYSITNIYKPNL</sequence>
<name>A0A8J8NUX2_HALGN</name>
<evidence type="ECO:0000313" key="2">
    <source>
        <dbReference type="Proteomes" id="UP000785679"/>
    </source>
</evidence>